<evidence type="ECO:0000256" key="1">
    <source>
        <dbReference type="ARBA" id="ARBA00004496"/>
    </source>
</evidence>
<keyword evidence="7" id="KW-0342">GTP-binding</keyword>
<dbReference type="InterPro" id="IPR054696">
    <property type="entry name" value="GTP-eEF1A_C"/>
</dbReference>
<feature type="compositionally biased region" description="Acidic residues" evidence="9">
    <location>
        <begin position="15"/>
        <end position="25"/>
    </location>
</feature>
<dbReference type="FunFam" id="3.40.50.300:FF:000204">
    <property type="entry name" value="Translation elongation factor Tu"/>
    <property type="match status" value="1"/>
</dbReference>
<dbReference type="CDD" id="cd01883">
    <property type="entry name" value="EF1_alpha"/>
    <property type="match status" value="1"/>
</dbReference>
<evidence type="ECO:0000313" key="11">
    <source>
        <dbReference type="EMBL" id="CCA19223.1"/>
    </source>
</evidence>
<evidence type="ECO:0000256" key="6">
    <source>
        <dbReference type="ARBA" id="ARBA00022917"/>
    </source>
</evidence>
<dbReference type="InterPro" id="IPR027417">
    <property type="entry name" value="P-loop_NTPase"/>
</dbReference>
<dbReference type="FunFam" id="2.40.30.10:FF:000070">
    <property type="entry name" value="Translation elongation factor EF-1 subunit"/>
    <property type="match status" value="1"/>
</dbReference>
<dbReference type="SUPFAM" id="SSF50447">
    <property type="entry name" value="Translation proteins"/>
    <property type="match status" value="1"/>
</dbReference>
<feature type="domain" description="Tr-type G" evidence="10">
    <location>
        <begin position="208"/>
        <end position="430"/>
    </location>
</feature>
<dbReference type="Pfam" id="PF22594">
    <property type="entry name" value="GTP-eEF1A_C"/>
    <property type="match status" value="1"/>
</dbReference>
<dbReference type="GO" id="GO:0003924">
    <property type="term" value="F:GTPase activity"/>
    <property type="evidence" value="ECO:0007669"/>
    <property type="project" value="InterPro"/>
</dbReference>
<comment type="similarity">
    <text evidence="2">Belongs to the TRAFAC class translation factor GTPase superfamily. Classic translation factor GTPase family. EF-Tu/EF-1A subfamily.</text>
</comment>
<name>F0WDF1_9STRA</name>
<dbReference type="GO" id="GO:0003746">
    <property type="term" value="F:translation elongation factor activity"/>
    <property type="evidence" value="ECO:0007669"/>
    <property type="project" value="UniProtKB-KW"/>
</dbReference>
<evidence type="ECO:0000256" key="9">
    <source>
        <dbReference type="SAM" id="MobiDB-lite"/>
    </source>
</evidence>
<dbReference type="CDD" id="cd04093">
    <property type="entry name" value="HBS1_C_III"/>
    <property type="match status" value="1"/>
</dbReference>
<evidence type="ECO:0000256" key="4">
    <source>
        <dbReference type="ARBA" id="ARBA00022741"/>
    </source>
</evidence>
<dbReference type="GO" id="GO:0005525">
    <property type="term" value="F:GTP binding"/>
    <property type="evidence" value="ECO:0007669"/>
    <property type="project" value="UniProtKB-KW"/>
</dbReference>
<evidence type="ECO:0000256" key="2">
    <source>
        <dbReference type="ARBA" id="ARBA00007249"/>
    </source>
</evidence>
<organism evidence="11">
    <name type="scientific">Albugo laibachii Nc14</name>
    <dbReference type="NCBI Taxonomy" id="890382"/>
    <lineage>
        <taxon>Eukaryota</taxon>
        <taxon>Sar</taxon>
        <taxon>Stramenopiles</taxon>
        <taxon>Oomycota</taxon>
        <taxon>Peronosporomycetes</taxon>
        <taxon>Albuginales</taxon>
        <taxon>Albuginaceae</taxon>
        <taxon>Albugo</taxon>
    </lineage>
</organism>
<sequence length="630" mass="69175">MSRHRNVRNRAYSYEYDEYDEDYEDDTPHSPSTEQYLYQRNGQSLHSVEDSASPNTPNDSSTILDNDILNQCIPQLKAIVSANQSQESQFIDALRSTNYNLDQAAIILLEQETSETISSNNVSGTKLQKCTESSTIQTPTSTQTVALTSSQTTTLPPENPSETLIESTTLGNPPLKVTLSESKRLTYQKAEETTQQQALRLESLKTNKVRINLIVIGHVDAGKSTIMGHLLFQLGYVSPKLMHKYEKESKIAGKSSFKYAWVTDADQEERARGVTMDIGLKFFETASKCVTLLDAPGHKDFIPKMITGATQADVALLVVPASTGAFEGAFENSGQTKEHTLLIKSLGVTQIIVAINKMDTIAWDPIRYQSIVDSLKTYLQRVGFRKHISFVPVSGILGTNLSALSEVSRWYEGPSLLQAIDEFSAPQRPISKPFRMGITDVSKSLTLGQCVSGRIYTGAVAPGSSLMVMPAGMTLIVKAIEMDGKALKMAIAGDIVDIGVSGIDAMYLTSGSILCSISHPIKCVKRFQAKIVTMSEMQVPLIKGSSVILYLHHIDEPAFLTHLVSIFDKNGNLQKKRPRCIPRDTSALVEISTQRAICIELSTDFRALGRFAIRDRGNTIAAGIVMSIMS</sequence>
<evidence type="ECO:0000259" key="10">
    <source>
        <dbReference type="PROSITE" id="PS51722"/>
    </source>
</evidence>
<reference evidence="11" key="2">
    <citation type="submission" date="2011-02" db="EMBL/GenBank/DDBJ databases">
        <authorList>
            <person name="MacLean D."/>
        </authorList>
    </citation>
    <scope>NUCLEOTIDE SEQUENCE</scope>
</reference>
<comment type="subcellular location">
    <subcellularLocation>
        <location evidence="1">Cytoplasm</location>
    </subcellularLocation>
</comment>
<dbReference type="Pfam" id="PF00009">
    <property type="entry name" value="GTP_EFTU"/>
    <property type="match status" value="1"/>
</dbReference>
<evidence type="ECO:0000256" key="3">
    <source>
        <dbReference type="ARBA" id="ARBA00022490"/>
    </source>
</evidence>
<accession>F0WDF1</accession>
<proteinExistence type="inferred from homology"/>
<dbReference type="Gene3D" id="3.40.50.300">
    <property type="entry name" value="P-loop containing nucleotide triphosphate hydrolases"/>
    <property type="match status" value="1"/>
</dbReference>
<dbReference type="PANTHER" id="PTHR23115">
    <property type="entry name" value="TRANSLATION FACTOR"/>
    <property type="match status" value="1"/>
</dbReference>
<reference evidence="11" key="1">
    <citation type="journal article" date="2011" name="PLoS Biol.">
        <title>Gene gain and loss during evolution of obligate parasitism in the white rust pathogen of Arabidopsis thaliana.</title>
        <authorList>
            <person name="Kemen E."/>
            <person name="Gardiner A."/>
            <person name="Schultz-Larsen T."/>
            <person name="Kemen A.C."/>
            <person name="Balmuth A.L."/>
            <person name="Robert-Seilaniantz A."/>
            <person name="Bailey K."/>
            <person name="Holub E."/>
            <person name="Studholme D.J."/>
            <person name="Maclean D."/>
            <person name="Jones J.D."/>
        </authorList>
    </citation>
    <scope>NUCLEOTIDE SEQUENCE</scope>
</reference>
<dbReference type="InterPro" id="IPR009000">
    <property type="entry name" value="Transl_B-barrel_sf"/>
</dbReference>
<dbReference type="SUPFAM" id="SSF50465">
    <property type="entry name" value="EF-Tu/eEF-1alpha/eIF2-gamma C-terminal domain"/>
    <property type="match status" value="1"/>
</dbReference>
<dbReference type="GO" id="GO:0005737">
    <property type="term" value="C:cytoplasm"/>
    <property type="evidence" value="ECO:0007669"/>
    <property type="project" value="UniProtKB-SubCell"/>
</dbReference>
<keyword evidence="4" id="KW-0547">Nucleotide-binding</keyword>
<dbReference type="EMBL" id="FR824111">
    <property type="protein sequence ID" value="CCA19223.1"/>
    <property type="molecule type" value="Genomic_DNA"/>
</dbReference>
<gene>
    <name evidence="11" type="primary">AlNc14C66G4671</name>
    <name evidence="11" type="ORF">ALNC14_053660</name>
</gene>
<evidence type="ECO:0000256" key="7">
    <source>
        <dbReference type="ARBA" id="ARBA00023134"/>
    </source>
</evidence>
<evidence type="ECO:0000256" key="8">
    <source>
        <dbReference type="ARBA" id="ARBA00049117"/>
    </source>
</evidence>
<dbReference type="SUPFAM" id="SSF52540">
    <property type="entry name" value="P-loop containing nucleoside triphosphate hydrolases"/>
    <property type="match status" value="1"/>
</dbReference>
<dbReference type="InterPro" id="IPR000795">
    <property type="entry name" value="T_Tr_GTP-bd_dom"/>
</dbReference>
<feature type="region of interest" description="Disordered" evidence="9">
    <location>
        <begin position="1"/>
        <end position="34"/>
    </location>
</feature>
<dbReference type="AlphaFoldDB" id="F0WDF1"/>
<evidence type="ECO:0000256" key="5">
    <source>
        <dbReference type="ARBA" id="ARBA00022801"/>
    </source>
</evidence>
<keyword evidence="5" id="KW-0378">Hydrolase</keyword>
<keyword evidence="11" id="KW-0251">Elongation factor</keyword>
<dbReference type="HOGENOM" id="CLU_007265_3_6_1"/>
<keyword evidence="6" id="KW-0648">Protein biosynthesis</keyword>
<dbReference type="Gene3D" id="2.40.30.10">
    <property type="entry name" value="Translation factors"/>
    <property type="match status" value="2"/>
</dbReference>
<comment type="catalytic activity">
    <reaction evidence="8">
        <text>GTP + H2O = GDP + phosphate + H(+)</text>
        <dbReference type="Rhea" id="RHEA:19669"/>
        <dbReference type="ChEBI" id="CHEBI:15377"/>
        <dbReference type="ChEBI" id="CHEBI:15378"/>
        <dbReference type="ChEBI" id="CHEBI:37565"/>
        <dbReference type="ChEBI" id="CHEBI:43474"/>
        <dbReference type="ChEBI" id="CHEBI:58189"/>
    </reaction>
    <physiologicalReaction direction="left-to-right" evidence="8">
        <dbReference type="Rhea" id="RHEA:19670"/>
    </physiologicalReaction>
</comment>
<dbReference type="FunFam" id="2.40.30.10:FF:000020">
    <property type="entry name" value="Translation elongation factor EF-1"/>
    <property type="match status" value="1"/>
</dbReference>
<dbReference type="PRINTS" id="PR00315">
    <property type="entry name" value="ELONGATNFCT"/>
</dbReference>
<keyword evidence="3" id="KW-0963">Cytoplasm</keyword>
<protein>
    <submittedName>
        <fullName evidence="11">Translation elongation factor 1alpha putative</fullName>
    </submittedName>
</protein>
<dbReference type="CDD" id="cd16267">
    <property type="entry name" value="HBS1-like_II"/>
    <property type="match status" value="1"/>
</dbReference>
<dbReference type="InterPro" id="IPR050100">
    <property type="entry name" value="TRAFAC_GTPase_members"/>
</dbReference>
<dbReference type="PROSITE" id="PS51722">
    <property type="entry name" value="G_TR_2"/>
    <property type="match status" value="1"/>
</dbReference>
<dbReference type="InterPro" id="IPR009001">
    <property type="entry name" value="Transl_elong_EF1A/Init_IF2_C"/>
</dbReference>